<keyword evidence="6" id="KW-1185">Reference proteome</keyword>
<dbReference type="Pfam" id="PF00005">
    <property type="entry name" value="ABC_tran"/>
    <property type="match status" value="1"/>
</dbReference>
<dbReference type="PANTHER" id="PTHR45772">
    <property type="entry name" value="CONSERVED COMPONENT OF ABC TRANSPORTER FOR NATURAL AMINO ACIDS-RELATED"/>
    <property type="match status" value="1"/>
</dbReference>
<dbReference type="GO" id="GO:0016887">
    <property type="term" value="F:ATP hydrolysis activity"/>
    <property type="evidence" value="ECO:0007669"/>
    <property type="project" value="InterPro"/>
</dbReference>
<reference evidence="5" key="1">
    <citation type="submission" date="2019-12" db="EMBL/GenBank/DDBJ databases">
        <authorList>
            <person name="zhang j."/>
            <person name="sun C.M."/>
        </authorList>
    </citation>
    <scope>NUCLEOTIDE SEQUENCE</scope>
    <source>
        <strain evidence="5">NS-1</strain>
    </source>
</reference>
<sequence length="259" mass="29142">MSDIAKERIILHVENLRKHFGGVKAVDGCNLEVEKGRITGLIGPNGAGKTTTFRCITGFHKPDSGVVRLKGKEISGLPPYAIFHNGLCRTFQLTGQLEKMTVLENVMLAAKKQYGEVFWNNILRIKKVKKQEEELMGKAMKLLELVDLQDKWDVLAGSLSVGQKRLVEFARTEMAEPEVVLLDEPTAGINPTLINSMVEYIQKFNKEKGRTYLIISHDMNFMMKLCNPIFVMNMGKTILKGRPEEVMEDEEVLNAYLGA</sequence>
<dbReference type="AlphaFoldDB" id="A0A8A7KH54"/>
<dbReference type="InterPro" id="IPR003439">
    <property type="entry name" value="ABC_transporter-like_ATP-bd"/>
</dbReference>
<dbReference type="SUPFAM" id="SSF52540">
    <property type="entry name" value="P-loop containing nucleoside triphosphate hydrolases"/>
    <property type="match status" value="1"/>
</dbReference>
<accession>A0A8A7KH54</accession>
<dbReference type="PROSITE" id="PS50893">
    <property type="entry name" value="ABC_TRANSPORTER_2"/>
    <property type="match status" value="1"/>
</dbReference>
<dbReference type="Gene3D" id="3.40.50.300">
    <property type="entry name" value="P-loop containing nucleotide triphosphate hydrolases"/>
    <property type="match status" value="1"/>
</dbReference>
<gene>
    <name evidence="5" type="ORF">GM661_04025</name>
</gene>
<dbReference type="GO" id="GO:0005524">
    <property type="term" value="F:ATP binding"/>
    <property type="evidence" value="ECO:0007669"/>
    <property type="project" value="UniProtKB-KW"/>
</dbReference>
<proteinExistence type="predicted"/>
<dbReference type="InterPro" id="IPR051120">
    <property type="entry name" value="ABC_AA/LPS_Transport"/>
</dbReference>
<dbReference type="RefSeq" id="WP_230868848.1">
    <property type="nucleotide sequence ID" value="NZ_CP046640.1"/>
</dbReference>
<dbReference type="SMART" id="SM00382">
    <property type="entry name" value="AAA"/>
    <property type="match status" value="1"/>
</dbReference>
<keyword evidence="2" id="KW-0547">Nucleotide-binding</keyword>
<feature type="domain" description="ABC transporter" evidence="4">
    <location>
        <begin position="11"/>
        <end position="259"/>
    </location>
</feature>
<protein>
    <submittedName>
        <fullName evidence="5">ATP-binding cassette domain-containing protein</fullName>
    </submittedName>
</protein>
<name>A0A8A7KH54_9FIRM</name>
<evidence type="ECO:0000313" key="5">
    <source>
        <dbReference type="EMBL" id="QTL97202.1"/>
    </source>
</evidence>
<dbReference type="EMBL" id="CP046640">
    <property type="protein sequence ID" value="QTL97202.1"/>
    <property type="molecule type" value="Genomic_DNA"/>
</dbReference>
<dbReference type="CDD" id="cd03219">
    <property type="entry name" value="ABC_Mj1267_LivG_branched"/>
    <property type="match status" value="1"/>
</dbReference>
<evidence type="ECO:0000256" key="1">
    <source>
        <dbReference type="ARBA" id="ARBA00022448"/>
    </source>
</evidence>
<dbReference type="FunFam" id="3.40.50.300:FF:000421">
    <property type="entry name" value="Branched-chain amino acid ABC transporter ATP-binding protein"/>
    <property type="match status" value="1"/>
</dbReference>
<dbReference type="InterPro" id="IPR003593">
    <property type="entry name" value="AAA+_ATPase"/>
</dbReference>
<dbReference type="KEGG" id="ifn:GM661_04025"/>
<evidence type="ECO:0000259" key="4">
    <source>
        <dbReference type="PROSITE" id="PS50893"/>
    </source>
</evidence>
<keyword evidence="3 5" id="KW-0067">ATP-binding</keyword>
<evidence type="ECO:0000256" key="2">
    <source>
        <dbReference type="ARBA" id="ARBA00022741"/>
    </source>
</evidence>
<dbReference type="InterPro" id="IPR027417">
    <property type="entry name" value="P-loop_NTPase"/>
</dbReference>
<dbReference type="PANTHER" id="PTHR45772:SF9">
    <property type="entry name" value="CONSERVED COMPONENT OF ABC TRANSPORTER FOR NATURAL AMINO ACIDS"/>
    <property type="match status" value="1"/>
</dbReference>
<keyword evidence="1" id="KW-0813">Transport</keyword>
<dbReference type="GO" id="GO:0005886">
    <property type="term" value="C:plasma membrane"/>
    <property type="evidence" value="ECO:0007669"/>
    <property type="project" value="TreeGrafter"/>
</dbReference>
<dbReference type="Proteomes" id="UP000665020">
    <property type="component" value="Chromosome"/>
</dbReference>
<evidence type="ECO:0000313" key="6">
    <source>
        <dbReference type="Proteomes" id="UP000665020"/>
    </source>
</evidence>
<organism evidence="5 6">
    <name type="scientific">Iocasia fonsfrigidae</name>
    <dbReference type="NCBI Taxonomy" id="2682810"/>
    <lineage>
        <taxon>Bacteria</taxon>
        <taxon>Bacillati</taxon>
        <taxon>Bacillota</taxon>
        <taxon>Clostridia</taxon>
        <taxon>Halanaerobiales</taxon>
        <taxon>Halanaerobiaceae</taxon>
        <taxon>Iocasia</taxon>
    </lineage>
</organism>
<evidence type="ECO:0000256" key="3">
    <source>
        <dbReference type="ARBA" id="ARBA00022840"/>
    </source>
</evidence>